<feature type="compositionally biased region" description="Basic and acidic residues" evidence="9">
    <location>
        <begin position="96"/>
        <end position="105"/>
    </location>
</feature>
<evidence type="ECO:0000256" key="6">
    <source>
        <dbReference type="ARBA" id="ARBA00023069"/>
    </source>
</evidence>
<dbReference type="EMBL" id="OU896715">
    <property type="protein sequence ID" value="CAG9825250.1"/>
    <property type="molecule type" value="Genomic_DNA"/>
</dbReference>
<dbReference type="AlphaFoldDB" id="A0A9N9SK39"/>
<keyword evidence="3" id="KW-0963">Cytoplasm</keyword>
<evidence type="ECO:0000256" key="5">
    <source>
        <dbReference type="ARBA" id="ARBA00022846"/>
    </source>
</evidence>
<keyword evidence="11" id="KW-1185">Reference proteome</keyword>
<evidence type="ECO:0000256" key="7">
    <source>
        <dbReference type="ARBA" id="ARBA00023212"/>
    </source>
</evidence>
<keyword evidence="6" id="KW-0969">Cilium</keyword>
<feature type="compositionally biased region" description="Basic residues" evidence="9">
    <location>
        <begin position="922"/>
        <end position="935"/>
    </location>
</feature>
<dbReference type="Pfam" id="PF02493">
    <property type="entry name" value="MORN"/>
    <property type="match status" value="9"/>
</dbReference>
<dbReference type="Gene3D" id="2.20.110.10">
    <property type="entry name" value="Histone H3 K4-specific methyltransferase SET7/9 N-terminal domain"/>
    <property type="match status" value="3"/>
</dbReference>
<evidence type="ECO:0000256" key="4">
    <source>
        <dbReference type="ARBA" id="ARBA00022737"/>
    </source>
</evidence>
<feature type="compositionally biased region" description="Basic and acidic residues" evidence="9">
    <location>
        <begin position="46"/>
        <end position="59"/>
    </location>
</feature>
<keyword evidence="8" id="KW-0966">Cell projection</keyword>
<evidence type="ECO:0000256" key="9">
    <source>
        <dbReference type="SAM" id="MobiDB-lite"/>
    </source>
</evidence>
<feature type="compositionally biased region" description="Polar residues" evidence="9">
    <location>
        <begin position="122"/>
        <end position="145"/>
    </location>
</feature>
<accession>A0A9N9SK39</accession>
<keyword evidence="5" id="KW-0282">Flagellum</keyword>
<feature type="region of interest" description="Disordered" evidence="9">
    <location>
        <begin position="1"/>
        <end position="59"/>
    </location>
</feature>
<dbReference type="SUPFAM" id="SSF82185">
    <property type="entry name" value="Histone H3 K4-specific methyltransferase SET7/9 N-terminal domain"/>
    <property type="match status" value="3"/>
</dbReference>
<feature type="compositionally biased region" description="Acidic residues" evidence="9">
    <location>
        <begin position="106"/>
        <end position="119"/>
    </location>
</feature>
<reference evidence="10" key="2">
    <citation type="submission" date="2022-10" db="EMBL/GenBank/DDBJ databases">
        <authorList>
            <consortium name="ENA_rothamsted_submissions"/>
            <consortium name="culmorum"/>
            <person name="King R."/>
        </authorList>
    </citation>
    <scope>NUCLEOTIDE SEQUENCE</scope>
</reference>
<feature type="region of interest" description="Disordered" evidence="9">
    <location>
        <begin position="914"/>
        <end position="935"/>
    </location>
</feature>
<gene>
    <name evidence="10" type="ORF">PHAECO_LOCUS12499</name>
</gene>
<evidence type="ECO:0000256" key="8">
    <source>
        <dbReference type="ARBA" id="ARBA00023273"/>
    </source>
</evidence>
<dbReference type="OrthoDB" id="294378at2759"/>
<keyword evidence="4" id="KW-0677">Repeat</keyword>
<proteinExistence type="predicted"/>
<protein>
    <submittedName>
        <fullName evidence="10">Uncharacterized protein</fullName>
    </submittedName>
</protein>
<dbReference type="Proteomes" id="UP001153737">
    <property type="component" value="Chromosome 9"/>
</dbReference>
<organism evidence="10 11">
    <name type="scientific">Phaedon cochleariae</name>
    <name type="common">Mustard beetle</name>
    <dbReference type="NCBI Taxonomy" id="80249"/>
    <lineage>
        <taxon>Eukaryota</taxon>
        <taxon>Metazoa</taxon>
        <taxon>Ecdysozoa</taxon>
        <taxon>Arthropoda</taxon>
        <taxon>Hexapoda</taxon>
        <taxon>Insecta</taxon>
        <taxon>Pterygota</taxon>
        <taxon>Neoptera</taxon>
        <taxon>Endopterygota</taxon>
        <taxon>Coleoptera</taxon>
        <taxon>Polyphaga</taxon>
        <taxon>Cucujiformia</taxon>
        <taxon>Chrysomeloidea</taxon>
        <taxon>Chrysomelidae</taxon>
        <taxon>Chrysomelinae</taxon>
        <taxon>Chrysomelini</taxon>
        <taxon>Phaedon</taxon>
    </lineage>
</organism>
<reference evidence="10" key="1">
    <citation type="submission" date="2022-01" db="EMBL/GenBank/DDBJ databases">
        <authorList>
            <person name="King R."/>
        </authorList>
    </citation>
    <scope>NUCLEOTIDE SEQUENCE</scope>
</reference>
<dbReference type="SMART" id="SM00698">
    <property type="entry name" value="MORN"/>
    <property type="match status" value="9"/>
</dbReference>
<keyword evidence="7" id="KW-0206">Cytoskeleton</keyword>
<dbReference type="PANTHER" id="PTHR46613:SF1">
    <property type="entry name" value="RADIAL SPOKE HEAD 10 HOMOLOG B-RELATED"/>
    <property type="match status" value="1"/>
</dbReference>
<name>A0A9N9SK39_PHACE</name>
<sequence length="935" mass="106833">MSSSHRRLSKHEIKTSVLSGRRLTAKKNRGKSREENLEDSIVFESRGSKRESEEARDSYQSNIDHREVIFSAFYDSLLQSIVAEREIIENKDEVVKEKSTLKEDNQESEEELVNEEDVLETPSRNLSGNLIPSSSAKSNSFKEQPSSTISKKSEKISQESVHIISCENVAKCEELPKPIIQKIVFKNGNIYEGETFCNLIKGHGIFHWSDGTIYQGQFKNGYPTGEGKMILPDLSIYEGDFCNGYFHGRGILNVSATPIHYRGDWKNGKKHGNGWLMYEPGNWYEGSWSGDTKSGIGFTKYKSGSKYKGHWNDNVRKGKGKMMWENNDYYDGEWSGNLQNGYGEYTWNIVHNKSLCFPSYNWYKGSWEDGKRTGIGIMNFGTECGSKLGGTWYHNSKHGPGVMMCGNGKYIECNPLFLQDRPIHMNSRISPSDISDQENIDDTYQNDSVKRDSFKDILALIGNKVAVNRFPDEIILNITKNGMNLEGNNFLKLYDSISGNKKIWCPLKISIHSVADEVDLTYYIDLIFKYLNEEQKVNGTMALTIPQKDHQPKLHSINFQASVYSEKSVILKESSCETSVFNKENESKLKDAEAFYLKNQIIINLTRLTQIYNLYASFTKRTTLSFKPVLIRLFLWQLMRDIHLAQEGVSLIESDLILSKNLASCVETDHFPFETIYLYQFVQSLVGCSWLMYLAEKLTCSVIFGNGFVAHIFKEFLEEYVYPNAGNFTGSVLTDNKDKVPITAVYNLYLSLGEPLSVRTFLNSTCTKRGVDPPCYYAINSESNKKILKDGYNAVSVANEIHYLPATDANDDDDSLIKENMNVMNKSRDPFYRTLYTFRTLGKRTLTHCLARLCPKIIGPNLMTDLSYKLTFLEFYEALIKCALMKAEETRRDQELQLRECQKLITEQKMSVSQLSKTKERVGKKKKSKKSVLTF</sequence>
<feature type="region of interest" description="Disordered" evidence="9">
    <location>
        <begin position="96"/>
        <end position="153"/>
    </location>
</feature>
<dbReference type="GO" id="GO:0005930">
    <property type="term" value="C:axoneme"/>
    <property type="evidence" value="ECO:0007669"/>
    <property type="project" value="UniProtKB-SubCell"/>
</dbReference>
<evidence type="ECO:0000313" key="11">
    <source>
        <dbReference type="Proteomes" id="UP001153737"/>
    </source>
</evidence>
<dbReference type="GO" id="GO:0031514">
    <property type="term" value="C:motile cilium"/>
    <property type="evidence" value="ECO:0007669"/>
    <property type="project" value="UniProtKB-SubCell"/>
</dbReference>
<evidence type="ECO:0000256" key="2">
    <source>
        <dbReference type="ARBA" id="ARBA00004430"/>
    </source>
</evidence>
<evidence type="ECO:0000256" key="1">
    <source>
        <dbReference type="ARBA" id="ARBA00004230"/>
    </source>
</evidence>
<dbReference type="PANTHER" id="PTHR46613">
    <property type="entry name" value="RADIAL SPOKE HEAD 10 HOMOLOG B-RELATED"/>
    <property type="match status" value="1"/>
</dbReference>
<evidence type="ECO:0000256" key="3">
    <source>
        <dbReference type="ARBA" id="ARBA00022490"/>
    </source>
</evidence>
<evidence type="ECO:0000313" key="10">
    <source>
        <dbReference type="EMBL" id="CAG9825250.1"/>
    </source>
</evidence>
<comment type="subcellular location">
    <subcellularLocation>
        <location evidence="1">Cell projection</location>
        <location evidence="1">Cilium</location>
        <location evidence="1">Flagellum</location>
    </subcellularLocation>
    <subcellularLocation>
        <location evidence="2">Cytoplasm</location>
        <location evidence="2">Cytoskeleton</location>
        <location evidence="2">Cilium axoneme</location>
    </subcellularLocation>
</comment>
<dbReference type="InterPro" id="IPR003409">
    <property type="entry name" value="MORN"/>
</dbReference>